<dbReference type="InterPro" id="IPR009883">
    <property type="entry name" value="YgfX"/>
</dbReference>
<feature type="transmembrane region" description="Helical" evidence="1">
    <location>
        <begin position="23"/>
        <end position="41"/>
    </location>
</feature>
<name>A0A2N7W5N1_9BURK</name>
<protein>
    <submittedName>
        <fullName evidence="2">Uncharacterized protein</fullName>
    </submittedName>
</protein>
<feature type="transmembrane region" description="Helical" evidence="1">
    <location>
        <begin position="53"/>
        <end position="69"/>
    </location>
</feature>
<keyword evidence="1" id="KW-1133">Transmembrane helix</keyword>
<dbReference type="EMBL" id="PNYB01000009">
    <property type="protein sequence ID" value="PMS24708.1"/>
    <property type="molecule type" value="Genomic_DNA"/>
</dbReference>
<proteinExistence type="predicted"/>
<dbReference type="RefSeq" id="WP_102610224.1">
    <property type="nucleotide sequence ID" value="NZ_CADIKD010000003.1"/>
</dbReference>
<accession>A0A2N7W5N1</accession>
<reference evidence="2 3" key="1">
    <citation type="submission" date="2018-01" db="EMBL/GenBank/DDBJ databases">
        <title>Whole genome analyses suggest that Burkholderia sensu lato contains two further novel genera in the rhizoxinica-symbiotica group Mycetohabitans gen. nov., and Trinickia gen. nov.: implications for the evolution of diazotrophy and nodulation in the Burkholderiaceae.</title>
        <authorList>
            <person name="Estrada-de los Santos P."/>
            <person name="Palmer M."/>
            <person name="Chavez-Ramirez B."/>
            <person name="Beukes C."/>
            <person name="Steenkamp E.T."/>
            <person name="Hirsch A.M."/>
            <person name="Manyaka P."/>
            <person name="Maluk M."/>
            <person name="Lafos M."/>
            <person name="Crook M."/>
            <person name="Gross E."/>
            <person name="Simon M.F."/>
            <person name="Bueno dos Reis Junior F."/>
            <person name="Poole P.S."/>
            <person name="Venter S.N."/>
            <person name="James E.K."/>
        </authorList>
    </citation>
    <scope>NUCLEOTIDE SEQUENCE [LARGE SCALE GENOMIC DNA]</scope>
    <source>
        <strain evidence="2 3">GP25-8</strain>
    </source>
</reference>
<keyword evidence="1" id="KW-0472">Membrane</keyword>
<gene>
    <name evidence="2" type="ORF">C0Z19_12935</name>
</gene>
<organism evidence="2 3">
    <name type="scientific">Trinickia soli</name>
    <dbReference type="NCBI Taxonomy" id="380675"/>
    <lineage>
        <taxon>Bacteria</taxon>
        <taxon>Pseudomonadati</taxon>
        <taxon>Pseudomonadota</taxon>
        <taxon>Betaproteobacteria</taxon>
        <taxon>Burkholderiales</taxon>
        <taxon>Burkholderiaceae</taxon>
        <taxon>Trinickia</taxon>
    </lineage>
</organism>
<evidence type="ECO:0000313" key="2">
    <source>
        <dbReference type="EMBL" id="PMS24708.1"/>
    </source>
</evidence>
<sequence length="150" mass="15902">MTEAAGFYREPGRPRRVALRSSVAIRLASLAFVVVCAGAAYATAAAHLGKIDALWLAVTVVAALGVCLVRHERRHPALLELTGEAIAAFDRCGRARLQGRIVGATQWAERLLVLAVDGADGRRPNVLIVAADSVDAAVFRELAVRGRHAA</sequence>
<evidence type="ECO:0000313" key="3">
    <source>
        <dbReference type="Proteomes" id="UP000235347"/>
    </source>
</evidence>
<evidence type="ECO:0000256" key="1">
    <source>
        <dbReference type="SAM" id="Phobius"/>
    </source>
</evidence>
<dbReference type="Pfam" id="PF07254">
    <property type="entry name" value="Cpta_toxin"/>
    <property type="match status" value="1"/>
</dbReference>
<dbReference type="AlphaFoldDB" id="A0A2N7W5N1"/>
<keyword evidence="1" id="KW-0812">Transmembrane</keyword>
<dbReference type="Proteomes" id="UP000235347">
    <property type="component" value="Unassembled WGS sequence"/>
</dbReference>
<comment type="caution">
    <text evidence="2">The sequence shown here is derived from an EMBL/GenBank/DDBJ whole genome shotgun (WGS) entry which is preliminary data.</text>
</comment>
<keyword evidence="3" id="KW-1185">Reference proteome</keyword>